<evidence type="ECO:0000313" key="8">
    <source>
        <dbReference type="EMBL" id="TKX26889.1"/>
    </source>
</evidence>
<dbReference type="Proteomes" id="UP000308133">
    <property type="component" value="Unassembled WGS sequence"/>
</dbReference>
<accession>A0A4U7B781</accession>
<keyword evidence="2" id="KW-0479">Metal-binding</keyword>
<dbReference type="Pfam" id="PF04082">
    <property type="entry name" value="Fungal_trans"/>
    <property type="match status" value="1"/>
</dbReference>
<evidence type="ECO:0000256" key="6">
    <source>
        <dbReference type="ARBA" id="ARBA00023242"/>
    </source>
</evidence>
<dbReference type="GO" id="GO:0005634">
    <property type="term" value="C:nucleus"/>
    <property type="evidence" value="ECO:0007669"/>
    <property type="project" value="UniProtKB-SubCell"/>
</dbReference>
<dbReference type="GO" id="GO:0000785">
    <property type="term" value="C:chromatin"/>
    <property type="evidence" value="ECO:0007669"/>
    <property type="project" value="TreeGrafter"/>
</dbReference>
<protein>
    <submittedName>
        <fullName evidence="8">Fungal specific transcription factor domain-containing protein 8</fullName>
    </submittedName>
</protein>
<comment type="subcellular location">
    <subcellularLocation>
        <location evidence="1">Nucleus</location>
    </subcellularLocation>
</comment>
<evidence type="ECO:0000259" key="7">
    <source>
        <dbReference type="Pfam" id="PF04082"/>
    </source>
</evidence>
<evidence type="ECO:0000256" key="5">
    <source>
        <dbReference type="ARBA" id="ARBA00022833"/>
    </source>
</evidence>
<evidence type="ECO:0000256" key="1">
    <source>
        <dbReference type="ARBA" id="ARBA00004123"/>
    </source>
</evidence>
<dbReference type="EMBL" id="PTQR01000010">
    <property type="protein sequence ID" value="TKX26889.1"/>
    <property type="molecule type" value="Genomic_DNA"/>
</dbReference>
<feature type="domain" description="Xylanolytic transcriptional activator regulatory" evidence="7">
    <location>
        <begin position="2"/>
        <end position="111"/>
    </location>
</feature>
<dbReference type="InterPro" id="IPR051059">
    <property type="entry name" value="VerF-like"/>
</dbReference>
<keyword evidence="6" id="KW-0539">Nucleus</keyword>
<proteinExistence type="predicted"/>
<organism evidence="8 9">
    <name type="scientific">Elsinoe australis</name>
    <dbReference type="NCBI Taxonomy" id="40998"/>
    <lineage>
        <taxon>Eukaryota</taxon>
        <taxon>Fungi</taxon>
        <taxon>Dikarya</taxon>
        <taxon>Ascomycota</taxon>
        <taxon>Pezizomycotina</taxon>
        <taxon>Dothideomycetes</taxon>
        <taxon>Dothideomycetidae</taxon>
        <taxon>Myriangiales</taxon>
        <taxon>Elsinoaceae</taxon>
        <taxon>Elsinoe</taxon>
    </lineage>
</organism>
<reference evidence="8 9" key="1">
    <citation type="submission" date="2018-02" db="EMBL/GenBank/DDBJ databases">
        <title>Draft genome sequences of Elsinoe sp., causing black scab on jojoba.</title>
        <authorList>
            <person name="Stodart B."/>
            <person name="Jeffress S."/>
            <person name="Ash G."/>
            <person name="Arun Chinnappa K."/>
        </authorList>
    </citation>
    <scope>NUCLEOTIDE SEQUENCE [LARGE SCALE GENOMIC DNA]</scope>
    <source>
        <strain evidence="8 9">Hillstone_2</strain>
    </source>
</reference>
<keyword evidence="3" id="KW-0677">Repeat</keyword>
<gene>
    <name evidence="8" type="ORF">C1H76_0826</name>
</gene>
<dbReference type="GO" id="GO:0006351">
    <property type="term" value="P:DNA-templated transcription"/>
    <property type="evidence" value="ECO:0007669"/>
    <property type="project" value="InterPro"/>
</dbReference>
<keyword evidence="4" id="KW-0863">Zinc-finger</keyword>
<dbReference type="GO" id="GO:0000981">
    <property type="term" value="F:DNA-binding transcription factor activity, RNA polymerase II-specific"/>
    <property type="evidence" value="ECO:0007669"/>
    <property type="project" value="InterPro"/>
</dbReference>
<evidence type="ECO:0000256" key="3">
    <source>
        <dbReference type="ARBA" id="ARBA00022737"/>
    </source>
</evidence>
<evidence type="ECO:0000313" key="9">
    <source>
        <dbReference type="Proteomes" id="UP000308133"/>
    </source>
</evidence>
<keyword evidence="5" id="KW-0862">Zinc</keyword>
<name>A0A4U7B781_9PEZI</name>
<dbReference type="PANTHER" id="PTHR40626">
    <property type="entry name" value="MIP31509P"/>
    <property type="match status" value="1"/>
</dbReference>
<dbReference type="AlphaFoldDB" id="A0A4U7B781"/>
<comment type="caution">
    <text evidence="8">The sequence shown here is derived from an EMBL/GenBank/DDBJ whole genome shotgun (WGS) entry which is preliminary data.</text>
</comment>
<dbReference type="GO" id="GO:0008270">
    <property type="term" value="F:zinc ion binding"/>
    <property type="evidence" value="ECO:0007669"/>
    <property type="project" value="UniProtKB-KW"/>
</dbReference>
<evidence type="ECO:0000256" key="4">
    <source>
        <dbReference type="ARBA" id="ARBA00022771"/>
    </source>
</evidence>
<dbReference type="PANTHER" id="PTHR40626:SF11">
    <property type="entry name" value="ZINC FINGER PROTEIN YPR022C"/>
    <property type="match status" value="1"/>
</dbReference>
<dbReference type="GO" id="GO:0000978">
    <property type="term" value="F:RNA polymerase II cis-regulatory region sequence-specific DNA binding"/>
    <property type="evidence" value="ECO:0007669"/>
    <property type="project" value="InterPro"/>
</dbReference>
<sequence>MVAHELRLILPCEHVLWSAASASEVLSLESALRSGNGKRITFAEALQRTLSGRQVRASSFGRSVIICGLLSLAWHMNQRDLQMRSLKVGTEMQERTIKWRQFITKAFERWNQGALRTQDTPKKRAQGDEVLASSKVLYHLAQISTNVEMVDCQIFAGLTRVLGRTIGRRHREEVQNRIRKVWAPSHEARVAVFFAVQFLCSTFQHESCQVEVHDIAPSIQNMHGASISPMYQWTMYTAGLVVWCYSYAVDGPAHIVFTSTQQEDQTRHMENFLERVKNIQSPEEVTFYRLNGCAGLLRVLTDIFTESKWHLLHEGAALLEGCVSLLNAKPI</sequence>
<evidence type="ECO:0000256" key="2">
    <source>
        <dbReference type="ARBA" id="ARBA00022723"/>
    </source>
</evidence>
<dbReference type="InterPro" id="IPR007219">
    <property type="entry name" value="XnlR_reg_dom"/>
</dbReference>